<dbReference type="InterPro" id="IPR051177">
    <property type="entry name" value="CIK-Related_Protein"/>
</dbReference>
<dbReference type="InterPro" id="IPR000719">
    <property type="entry name" value="Prot_kinase_dom"/>
</dbReference>
<feature type="compositionally biased region" description="Polar residues" evidence="2">
    <location>
        <begin position="446"/>
        <end position="463"/>
    </location>
</feature>
<sequence length="514" mass="58150">MGAESSTFISSEWSEAEKNGLWWIQHGKTDSGDEVSMFTPQLRLVRHPCILIYLESQEDVDTPQLFTEKAVPLDSVLSTLDPIEICAGLHSVMQALSFLHEKAGVSHNNLHTGCIYVSTDGSWKLGGLEHATRFSETTATTLASSKVLPGSELGHARDVYAFAVMVEGMLERLTEFLQIAAFLDNVALKSATERKKFFRHLLPKLFDLPEEFSAKRLAPKLLSRFVLLDVTAVEYILPSVLTPCSEDERPSKFKPGEIAPLFTESVFKRYLVPKLVKIFTVHDFHVHILMLTYLRKFIYLALLGLRDSSNEIAALSLHALADMIPILGREAVIGGKCKTFFKEGLPKVLLNDPDGDRELKELEKRKERDRKREEMKRQREERKRARDAARAKVVEEEKCKGLGTRIVEPNENIIDTERISPRQSKNSVQDNDADWSDQNEAEKPSFSKSDWTAPNDSSAVNENGESHWSENEDENWSDFGDNSKNDSDISDEIEKELEMMTEVEEGGGWGDEDW</sequence>
<name>A0ABY7G843_MYAAR</name>
<keyword evidence="5" id="KW-1185">Reference proteome</keyword>
<feature type="region of interest" description="Disordered" evidence="2">
    <location>
        <begin position="360"/>
        <end position="394"/>
    </location>
</feature>
<comment type="similarity">
    <text evidence="1">Belongs to the protein kinase superfamily.</text>
</comment>
<dbReference type="PANTHER" id="PTHR12984">
    <property type="entry name" value="SCY1-RELATED S/T PROTEIN KINASE-LIKE"/>
    <property type="match status" value="1"/>
</dbReference>
<evidence type="ECO:0000313" key="5">
    <source>
        <dbReference type="Proteomes" id="UP001164746"/>
    </source>
</evidence>
<accession>A0ABY7G843</accession>
<protein>
    <submittedName>
        <fullName evidence="4">PACE1-like protein</fullName>
    </submittedName>
</protein>
<dbReference type="PROSITE" id="PS50011">
    <property type="entry name" value="PROTEIN_KINASE_DOM"/>
    <property type="match status" value="1"/>
</dbReference>
<evidence type="ECO:0000256" key="2">
    <source>
        <dbReference type="SAM" id="MobiDB-lite"/>
    </source>
</evidence>
<feature type="region of interest" description="Disordered" evidence="2">
    <location>
        <begin position="412"/>
        <end position="514"/>
    </location>
</feature>
<proteinExistence type="inferred from homology"/>
<dbReference type="Gene3D" id="1.25.10.10">
    <property type="entry name" value="Leucine-rich Repeat Variant"/>
    <property type="match status" value="1"/>
</dbReference>
<reference evidence="4" key="1">
    <citation type="submission" date="2022-11" db="EMBL/GenBank/DDBJ databases">
        <title>Centuries of genome instability and evolution in soft-shell clam transmissible cancer (bioRxiv).</title>
        <authorList>
            <person name="Hart S.F.M."/>
            <person name="Yonemitsu M.A."/>
            <person name="Giersch R.M."/>
            <person name="Beal B.F."/>
            <person name="Arriagada G."/>
            <person name="Davis B.W."/>
            <person name="Ostrander E.A."/>
            <person name="Goff S.P."/>
            <person name="Metzger M.J."/>
        </authorList>
    </citation>
    <scope>NUCLEOTIDE SEQUENCE</scope>
    <source>
        <strain evidence="4">MELC-2E11</strain>
        <tissue evidence="4">Siphon/mantle</tissue>
    </source>
</reference>
<feature type="compositionally biased region" description="Acidic residues" evidence="2">
    <location>
        <begin position="488"/>
        <end position="514"/>
    </location>
</feature>
<feature type="domain" description="Protein kinase" evidence="3">
    <location>
        <begin position="1"/>
        <end position="262"/>
    </location>
</feature>
<feature type="compositionally biased region" description="Polar residues" evidence="2">
    <location>
        <begin position="421"/>
        <end position="430"/>
    </location>
</feature>
<dbReference type="Proteomes" id="UP001164746">
    <property type="component" value="Chromosome 17"/>
</dbReference>
<organism evidence="4 5">
    <name type="scientific">Mya arenaria</name>
    <name type="common">Soft-shell clam</name>
    <dbReference type="NCBI Taxonomy" id="6604"/>
    <lineage>
        <taxon>Eukaryota</taxon>
        <taxon>Metazoa</taxon>
        <taxon>Spiralia</taxon>
        <taxon>Lophotrochozoa</taxon>
        <taxon>Mollusca</taxon>
        <taxon>Bivalvia</taxon>
        <taxon>Autobranchia</taxon>
        <taxon>Heteroconchia</taxon>
        <taxon>Euheterodonta</taxon>
        <taxon>Imparidentia</taxon>
        <taxon>Neoheterodontei</taxon>
        <taxon>Myida</taxon>
        <taxon>Myoidea</taxon>
        <taxon>Myidae</taxon>
        <taxon>Mya</taxon>
    </lineage>
</organism>
<dbReference type="SUPFAM" id="SSF56112">
    <property type="entry name" value="Protein kinase-like (PK-like)"/>
    <property type="match status" value="1"/>
</dbReference>
<gene>
    <name evidence="4" type="ORF">MAR_033132</name>
</gene>
<dbReference type="InterPro" id="IPR011009">
    <property type="entry name" value="Kinase-like_dom_sf"/>
</dbReference>
<dbReference type="PANTHER" id="PTHR12984:SF15">
    <property type="entry name" value="PROTEIN-ASSOCIATING WITH THE CARBOXYL-TERMINAL DOMAIN OF EZRIN"/>
    <property type="match status" value="1"/>
</dbReference>
<evidence type="ECO:0000259" key="3">
    <source>
        <dbReference type="PROSITE" id="PS50011"/>
    </source>
</evidence>
<evidence type="ECO:0000313" key="4">
    <source>
        <dbReference type="EMBL" id="WAR30590.1"/>
    </source>
</evidence>
<dbReference type="EMBL" id="CP111028">
    <property type="protein sequence ID" value="WAR30590.1"/>
    <property type="molecule type" value="Genomic_DNA"/>
</dbReference>
<dbReference type="InterPro" id="IPR011989">
    <property type="entry name" value="ARM-like"/>
</dbReference>
<evidence type="ECO:0000256" key="1">
    <source>
        <dbReference type="ARBA" id="ARBA00038349"/>
    </source>
</evidence>